<name>A0ACC2MES1_PERAE</name>
<keyword evidence="2" id="KW-1185">Reference proteome</keyword>
<organism evidence="1 2">
    <name type="scientific">Persea americana</name>
    <name type="common">Avocado</name>
    <dbReference type="NCBI Taxonomy" id="3435"/>
    <lineage>
        <taxon>Eukaryota</taxon>
        <taxon>Viridiplantae</taxon>
        <taxon>Streptophyta</taxon>
        <taxon>Embryophyta</taxon>
        <taxon>Tracheophyta</taxon>
        <taxon>Spermatophyta</taxon>
        <taxon>Magnoliopsida</taxon>
        <taxon>Magnoliidae</taxon>
        <taxon>Laurales</taxon>
        <taxon>Lauraceae</taxon>
        <taxon>Persea</taxon>
    </lineage>
</organism>
<dbReference type="EMBL" id="CM056810">
    <property type="protein sequence ID" value="KAJ8643940.1"/>
    <property type="molecule type" value="Genomic_DNA"/>
</dbReference>
<gene>
    <name evidence="1" type="ORF">MRB53_005688</name>
</gene>
<evidence type="ECO:0000313" key="2">
    <source>
        <dbReference type="Proteomes" id="UP001234297"/>
    </source>
</evidence>
<protein>
    <submittedName>
        <fullName evidence="1">Uncharacterized protein</fullName>
    </submittedName>
</protein>
<sequence>MERENNPILCANSCKFLGGNSTCILCCKGRKDFLFKKPQSSSNAITTIAIAGKQENPKPTNEELKFLEFRQRLKEKARERIKKESASLTGHLKEEEEEKKKLPNDNYGSFFGPSQIVIAGRVLHECQSILQTCSKNKIFVANAARKKRNEPDLPKKVCDELKIKSQKLKKLRDYSFLMSDETEFPTYSAPALSIFEAQVGDYGASKSKASSMIKSAEPPRQSVPSSKPPKMKLRKQMPPQTNQYRVMQKRSLPSSKQRQMKPIERIKPHATQKDRPKKRPMKRYHDEEDDMEEGEDAISIIRSMFRYDPNKYVDNADDVMEASFRDIEKEERRSARIARKEDECEQRLIEDEERRFKMRKEAKRRRFSQK</sequence>
<comment type="caution">
    <text evidence="1">The sequence shown here is derived from an EMBL/GenBank/DDBJ whole genome shotgun (WGS) entry which is preliminary data.</text>
</comment>
<accession>A0ACC2MES1</accession>
<dbReference type="Proteomes" id="UP001234297">
    <property type="component" value="Chromosome 2"/>
</dbReference>
<proteinExistence type="predicted"/>
<reference evidence="1 2" key="1">
    <citation type="journal article" date="2022" name="Hortic Res">
        <title>A haplotype resolved chromosomal level avocado genome allows analysis of novel avocado genes.</title>
        <authorList>
            <person name="Nath O."/>
            <person name="Fletcher S.J."/>
            <person name="Hayward A."/>
            <person name="Shaw L.M."/>
            <person name="Masouleh A.K."/>
            <person name="Furtado A."/>
            <person name="Henry R.J."/>
            <person name="Mitter N."/>
        </authorList>
    </citation>
    <scope>NUCLEOTIDE SEQUENCE [LARGE SCALE GENOMIC DNA]</scope>
    <source>
        <strain evidence="2">cv. Hass</strain>
    </source>
</reference>
<evidence type="ECO:0000313" key="1">
    <source>
        <dbReference type="EMBL" id="KAJ8643940.1"/>
    </source>
</evidence>